<keyword evidence="3" id="KW-1185">Reference proteome</keyword>
<reference evidence="2 3" key="1">
    <citation type="submission" date="2024-11" db="EMBL/GenBank/DDBJ databases">
        <title>Chromosome-level genome assembly of the freshwater bivalve Anodonta woodiana.</title>
        <authorList>
            <person name="Chen X."/>
        </authorList>
    </citation>
    <scope>NUCLEOTIDE SEQUENCE [LARGE SCALE GENOMIC DNA]</scope>
    <source>
        <strain evidence="2">MN2024</strain>
        <tissue evidence="2">Gills</tissue>
    </source>
</reference>
<sequence>MAKRILIDGFVKPGFEHVLETFRSNLSSGLERGGSFAAYYRGQMVVHVWGGYSDLDSRQPWKKDTLSCFFSSTKAVCAFVIAHLVDRGHLDYNERVSKYWPEFAQNGKENITLEQLVSLQAGLVTLDDYKLSEVRDDPKGLEKKLAAQKPFWNPGEAFGYHPVTFALYLDQVVSHADPKHRNIAQYFKEEIANPFDIEFYIGLPKHLHYRAARVVLTRKMDMEQFAKTFKGDLNIFMETAKNPKDFRDVRRVNDPDCAELPVGSTHGFGGADAMAKFCGILANGGEHEGQFLLSRELIKRFEKPIVKGYDINYGLDHWWSLGTTLFGVKEGNGPVKFIFGHGGFGGQWIGVDTHYKVGYAYTTGFCDPTASYSGVADQRLESLYHAIYDCIRRIENVIMPRTNYFLYSEYEKATNAKNKL</sequence>
<dbReference type="InterPro" id="IPR052907">
    <property type="entry name" value="Beta-lactamase/esterase"/>
</dbReference>
<evidence type="ECO:0000313" key="2">
    <source>
        <dbReference type="EMBL" id="KAL3841986.1"/>
    </source>
</evidence>
<protein>
    <recommendedName>
        <fullName evidence="1">Beta-lactamase-related domain-containing protein</fullName>
    </recommendedName>
</protein>
<dbReference type="PANTHER" id="PTHR43319">
    <property type="entry name" value="BETA-LACTAMASE-RELATED"/>
    <property type="match status" value="1"/>
</dbReference>
<dbReference type="InterPro" id="IPR012338">
    <property type="entry name" value="Beta-lactam/transpept-like"/>
</dbReference>
<accession>A0ABD3TXX5</accession>
<dbReference type="Pfam" id="PF00144">
    <property type="entry name" value="Beta-lactamase"/>
    <property type="match status" value="1"/>
</dbReference>
<dbReference type="Gene3D" id="3.40.710.10">
    <property type="entry name" value="DD-peptidase/beta-lactamase superfamily"/>
    <property type="match status" value="1"/>
</dbReference>
<dbReference type="PANTHER" id="PTHR43319:SF3">
    <property type="entry name" value="BETA-LACTAMASE-RELATED DOMAIN-CONTAINING PROTEIN"/>
    <property type="match status" value="1"/>
</dbReference>
<evidence type="ECO:0000259" key="1">
    <source>
        <dbReference type="Pfam" id="PF00144"/>
    </source>
</evidence>
<gene>
    <name evidence="2" type="ORF">ACJMK2_020062</name>
</gene>
<dbReference type="Proteomes" id="UP001634394">
    <property type="component" value="Unassembled WGS sequence"/>
</dbReference>
<evidence type="ECO:0000313" key="3">
    <source>
        <dbReference type="Proteomes" id="UP001634394"/>
    </source>
</evidence>
<organism evidence="2 3">
    <name type="scientific">Sinanodonta woodiana</name>
    <name type="common">Chinese pond mussel</name>
    <name type="synonym">Anodonta woodiana</name>
    <dbReference type="NCBI Taxonomy" id="1069815"/>
    <lineage>
        <taxon>Eukaryota</taxon>
        <taxon>Metazoa</taxon>
        <taxon>Spiralia</taxon>
        <taxon>Lophotrochozoa</taxon>
        <taxon>Mollusca</taxon>
        <taxon>Bivalvia</taxon>
        <taxon>Autobranchia</taxon>
        <taxon>Heteroconchia</taxon>
        <taxon>Palaeoheterodonta</taxon>
        <taxon>Unionida</taxon>
        <taxon>Unionoidea</taxon>
        <taxon>Unionidae</taxon>
        <taxon>Unioninae</taxon>
        <taxon>Sinanodonta</taxon>
    </lineage>
</organism>
<feature type="domain" description="Beta-lactamase-related" evidence="1">
    <location>
        <begin position="25"/>
        <end position="363"/>
    </location>
</feature>
<name>A0ABD3TXX5_SINWO</name>
<dbReference type="AlphaFoldDB" id="A0ABD3TXX5"/>
<dbReference type="SUPFAM" id="SSF56601">
    <property type="entry name" value="beta-lactamase/transpeptidase-like"/>
    <property type="match status" value="1"/>
</dbReference>
<dbReference type="EMBL" id="JBJQND010000017">
    <property type="protein sequence ID" value="KAL3841986.1"/>
    <property type="molecule type" value="Genomic_DNA"/>
</dbReference>
<comment type="caution">
    <text evidence="2">The sequence shown here is derived from an EMBL/GenBank/DDBJ whole genome shotgun (WGS) entry which is preliminary data.</text>
</comment>
<proteinExistence type="predicted"/>
<dbReference type="InterPro" id="IPR001466">
    <property type="entry name" value="Beta-lactam-related"/>
</dbReference>